<gene>
    <name evidence="1" type="ORF">LJ752_04295</name>
</gene>
<proteinExistence type="predicted"/>
<evidence type="ECO:0000313" key="2">
    <source>
        <dbReference type="Proteomes" id="UP001139168"/>
    </source>
</evidence>
<comment type="caution">
    <text evidence="1">The sequence shown here is derived from an EMBL/GenBank/DDBJ whole genome shotgun (WGS) entry which is preliminary data.</text>
</comment>
<evidence type="ECO:0000313" key="1">
    <source>
        <dbReference type="EMBL" id="MCC3265269.1"/>
    </source>
</evidence>
<sequence length="164" mass="17718">MTPTPFVMEFDLVGEIAFRELDFAPATTNAPLKPGRVFDHAAPHFSPFQGEPFSLVDALPDFSWPTVVISGDHDIRTPQMVAKQVSTLIPDATLLTVRNHGHSALDTHPDLALEVTRTVADSVQASGTIDAAALPSDPHGARGLMHRLVTARLHFATYGPRAFS</sequence>
<dbReference type="RefSeq" id="WP_227890096.1">
    <property type="nucleotide sequence ID" value="NZ_JAJFZQ010000003.1"/>
</dbReference>
<dbReference type="Proteomes" id="UP001139168">
    <property type="component" value="Unassembled WGS sequence"/>
</dbReference>
<keyword evidence="1" id="KW-0378">Hydrolase</keyword>
<name>A0ABS8GF56_9MICC</name>
<protein>
    <submittedName>
        <fullName evidence="1">Alpha/beta hydrolase</fullName>
    </submittedName>
</protein>
<dbReference type="EMBL" id="JAJFZQ010000003">
    <property type="protein sequence ID" value="MCC3265269.1"/>
    <property type="molecule type" value="Genomic_DNA"/>
</dbReference>
<dbReference type="Gene3D" id="3.40.50.1820">
    <property type="entry name" value="alpha/beta hydrolase"/>
    <property type="match status" value="1"/>
</dbReference>
<organism evidence="1 2">
    <name type="scientific">Arthrobacter gengyunqii</name>
    <dbReference type="NCBI Taxonomy" id="2886940"/>
    <lineage>
        <taxon>Bacteria</taxon>
        <taxon>Bacillati</taxon>
        <taxon>Actinomycetota</taxon>
        <taxon>Actinomycetes</taxon>
        <taxon>Micrococcales</taxon>
        <taxon>Micrococcaceae</taxon>
        <taxon>Arthrobacter</taxon>
    </lineage>
</organism>
<dbReference type="GO" id="GO:0016787">
    <property type="term" value="F:hydrolase activity"/>
    <property type="evidence" value="ECO:0007669"/>
    <property type="project" value="UniProtKB-KW"/>
</dbReference>
<dbReference type="InterPro" id="IPR029058">
    <property type="entry name" value="AB_hydrolase_fold"/>
</dbReference>
<reference evidence="1" key="1">
    <citation type="submission" date="2021-10" db="EMBL/GenBank/DDBJ databases">
        <title>Novel species in genus Arthrobacter.</title>
        <authorList>
            <person name="Liu Y."/>
        </authorList>
    </citation>
    <scope>NUCLEOTIDE SEQUENCE</scope>
    <source>
        <strain evidence="1">Zg-Y786</strain>
    </source>
</reference>
<dbReference type="SUPFAM" id="SSF53474">
    <property type="entry name" value="alpha/beta-Hydrolases"/>
    <property type="match status" value="1"/>
</dbReference>
<accession>A0ABS8GF56</accession>
<keyword evidence="2" id="KW-1185">Reference proteome</keyword>